<evidence type="ECO:0000256" key="2">
    <source>
        <dbReference type="ARBA" id="ARBA00022603"/>
    </source>
</evidence>
<evidence type="ECO:0000256" key="6">
    <source>
        <dbReference type="PIRSR" id="PIRSR003085-1"/>
    </source>
</evidence>
<dbReference type="Gene3D" id="3.40.50.150">
    <property type="entry name" value="Vaccinia Virus protein VP39"/>
    <property type="match status" value="1"/>
</dbReference>
<dbReference type="EMBL" id="QKOX01000008">
    <property type="protein sequence ID" value="RWT23320.1"/>
    <property type="molecule type" value="Genomic_DNA"/>
</dbReference>
<dbReference type="PANTHER" id="PTHR43667">
    <property type="entry name" value="CYCLOPROPANE-FATTY-ACYL-PHOSPHOLIPID SYNTHASE"/>
    <property type="match status" value="1"/>
</dbReference>
<comment type="similarity">
    <text evidence="1">Belongs to the CFA/CMAS family.</text>
</comment>
<keyword evidence="4" id="KW-0949">S-adenosyl-L-methionine</keyword>
<dbReference type="InterPro" id="IPR050723">
    <property type="entry name" value="CFA/CMAS"/>
</dbReference>
<dbReference type="AlphaFoldDB" id="A0A443VP97"/>
<sequence length="396" mass="45657">MKNSSSASTFSELSDIWETVDVRKSSDGRFISEILEKAGVEVNGNRPYDIKIYSEGLINRVLSQGSLGLGEAYMDRHWDSDSLDQFFCKILLARLDKQLSPSKLIYHGIKSKLLNLQSIKRSWQVGLQHYDIGNKFYESMLDKRMTYTCGYWSSGAKNLEEAQEAKLDLICRKLELKPGMRLLDIGCGWGSLMGYAAEHYDVSCVGVTISKEQAEYGRTKYKDLPIEFRLEDYRSLDDKFDRIASIGMFEHVGQKNYQEYMEVVHRCLSNDGLFLLHTIGKNVKGTPSDPWIDKYIFPNGILPAMSEINDAIGELFIIEDVHNFGADYDKTLMAWHENFINSWHHFSEEMDEKFFRMWNYYLLSCAGAFRARDIQLWQFVLSKHGIPGGYSIPQYK</sequence>
<dbReference type="SUPFAM" id="SSF53335">
    <property type="entry name" value="S-adenosyl-L-methionine-dependent methyltransferases"/>
    <property type="match status" value="1"/>
</dbReference>
<dbReference type="RefSeq" id="WP_128319628.1">
    <property type="nucleotide sequence ID" value="NZ_QKOX01000008.1"/>
</dbReference>
<organism evidence="7 8">
    <name type="scientific">Raoultella planticola</name>
    <name type="common">Klebsiella planticola</name>
    <dbReference type="NCBI Taxonomy" id="575"/>
    <lineage>
        <taxon>Bacteria</taxon>
        <taxon>Pseudomonadati</taxon>
        <taxon>Pseudomonadota</taxon>
        <taxon>Gammaproteobacteria</taxon>
        <taxon>Enterobacterales</taxon>
        <taxon>Enterobacteriaceae</taxon>
        <taxon>Klebsiella/Raoultella group</taxon>
        <taxon>Raoultella</taxon>
    </lineage>
</organism>
<dbReference type="GO" id="GO:0008168">
    <property type="term" value="F:methyltransferase activity"/>
    <property type="evidence" value="ECO:0007669"/>
    <property type="project" value="UniProtKB-KW"/>
</dbReference>
<keyword evidence="5" id="KW-0443">Lipid metabolism</keyword>
<evidence type="ECO:0000313" key="8">
    <source>
        <dbReference type="Proteomes" id="UP000288843"/>
    </source>
</evidence>
<reference evidence="7 8" key="1">
    <citation type="submission" date="2018-06" db="EMBL/GenBank/DDBJ databases">
        <title>Carbapenemase-producing Enterobacteriaceae present in wastewater treatment plant effluent and nearby surface waters in the US.</title>
        <authorList>
            <person name="Mathys D.A."/>
            <person name="Mollenkopf D.F."/>
            <person name="Feicht S.M."/>
            <person name="Adams R.J."/>
            <person name="Albers A.L."/>
            <person name="Stuever D.M."/>
            <person name="Daniels J.B."/>
            <person name="Wittum T.E."/>
        </authorList>
    </citation>
    <scope>NUCLEOTIDE SEQUENCE [LARGE SCALE GENOMIC DNA]</scope>
    <source>
        <strain evidence="7 8">GEO_47_Down_B</strain>
    </source>
</reference>
<dbReference type="Proteomes" id="UP000288843">
    <property type="component" value="Unassembled WGS sequence"/>
</dbReference>
<evidence type="ECO:0000256" key="5">
    <source>
        <dbReference type="ARBA" id="ARBA00023098"/>
    </source>
</evidence>
<feature type="active site" evidence="6">
    <location>
        <position position="365"/>
    </location>
</feature>
<evidence type="ECO:0000256" key="4">
    <source>
        <dbReference type="ARBA" id="ARBA00022691"/>
    </source>
</evidence>
<dbReference type="NCBIfam" id="NF008686">
    <property type="entry name" value="PRK11705.1"/>
    <property type="match status" value="1"/>
</dbReference>
<dbReference type="InterPro" id="IPR003333">
    <property type="entry name" value="CMAS"/>
</dbReference>
<evidence type="ECO:0000313" key="7">
    <source>
        <dbReference type="EMBL" id="RWT23320.1"/>
    </source>
</evidence>
<dbReference type="PANTHER" id="PTHR43667:SF1">
    <property type="entry name" value="CYCLOPROPANE-FATTY-ACYL-PHOSPHOLIPID SYNTHASE"/>
    <property type="match status" value="1"/>
</dbReference>
<accession>A0A443VP97</accession>
<gene>
    <name evidence="7" type="ORF">DN603_09480</name>
</gene>
<dbReference type="GO" id="GO:0032259">
    <property type="term" value="P:methylation"/>
    <property type="evidence" value="ECO:0007669"/>
    <property type="project" value="UniProtKB-KW"/>
</dbReference>
<proteinExistence type="inferred from homology"/>
<comment type="caution">
    <text evidence="7">The sequence shown here is derived from an EMBL/GenBank/DDBJ whole genome shotgun (WGS) entry which is preliminary data.</text>
</comment>
<dbReference type="Pfam" id="PF02353">
    <property type="entry name" value="CMAS"/>
    <property type="match status" value="1"/>
</dbReference>
<dbReference type="PIRSF" id="PIRSF003085">
    <property type="entry name" value="CMAS"/>
    <property type="match status" value="1"/>
</dbReference>
<keyword evidence="2" id="KW-0489">Methyltransferase</keyword>
<dbReference type="CDD" id="cd02440">
    <property type="entry name" value="AdoMet_MTases"/>
    <property type="match status" value="1"/>
</dbReference>
<keyword evidence="3" id="KW-0808">Transferase</keyword>
<dbReference type="GO" id="GO:0008610">
    <property type="term" value="P:lipid biosynthetic process"/>
    <property type="evidence" value="ECO:0007669"/>
    <property type="project" value="InterPro"/>
</dbReference>
<name>A0A443VP97_RAOPL</name>
<dbReference type="InterPro" id="IPR029063">
    <property type="entry name" value="SAM-dependent_MTases_sf"/>
</dbReference>
<protein>
    <submittedName>
        <fullName evidence="7">Cyclopropane fatty acyl phospholipid synthase</fullName>
    </submittedName>
</protein>
<evidence type="ECO:0000256" key="3">
    <source>
        <dbReference type="ARBA" id="ARBA00022679"/>
    </source>
</evidence>
<evidence type="ECO:0000256" key="1">
    <source>
        <dbReference type="ARBA" id="ARBA00010815"/>
    </source>
</evidence>